<name>A0A4S3TT27_9EURY</name>
<protein>
    <submittedName>
        <fullName evidence="1">Uncharacterized protein</fullName>
    </submittedName>
</protein>
<reference evidence="1 2" key="1">
    <citation type="submission" date="2018-10" db="EMBL/GenBank/DDBJ databases">
        <title>Natronolimnobius sp. XQ-INN 246 isolated from Inner Mongolia Autonomous Region of China.</title>
        <authorList>
            <person name="Xue Q."/>
        </authorList>
    </citation>
    <scope>NUCLEOTIDE SEQUENCE [LARGE SCALE GENOMIC DNA]</scope>
    <source>
        <strain evidence="1 2">XQ-INN 246</strain>
    </source>
</reference>
<dbReference type="Proteomes" id="UP000318864">
    <property type="component" value="Unassembled WGS sequence"/>
</dbReference>
<evidence type="ECO:0000313" key="1">
    <source>
        <dbReference type="EMBL" id="THE66605.1"/>
    </source>
</evidence>
<keyword evidence="2" id="KW-1185">Reference proteome</keyword>
<proteinExistence type="predicted"/>
<gene>
    <name evidence="1" type="ORF">D8Y22_00270</name>
</gene>
<dbReference type="EMBL" id="RBZW01000003">
    <property type="protein sequence ID" value="THE66605.1"/>
    <property type="molecule type" value="Genomic_DNA"/>
</dbReference>
<accession>A0A4S3TT27</accession>
<sequence length="309" mass="33958">MGVLAGCLDDASELVGEQQEPDTLVTLRETISFSDGLDTYRSDSISSPWGNNELVTFYGAGMMLTEQIKYGGLLGIIFEFAGEEDIDYNRGKEDMLENFEDAFELEDGGFDPTEYEEDDFGEQVIEDALEFDTGPDSFEFDEEALEGEAAVGGDPETADASDNHRILYSGADRNTLVVNEIEPTTGSTIVGRDGEWRLLMSAPTHWRVHVASLQYPHPEPPTPPATVTGQGSSITGAVEVAEPVTVTGEFYGDDPVQVRAVEERHGRDELIFTISESGQNIVETEMTLEGQLWFDIDAPRGWSLEFETA</sequence>
<organism evidence="1 2">
    <name type="scientific">Salinadaptatus halalkaliphilus</name>
    <dbReference type="NCBI Taxonomy" id="2419781"/>
    <lineage>
        <taxon>Archaea</taxon>
        <taxon>Methanobacteriati</taxon>
        <taxon>Methanobacteriota</taxon>
        <taxon>Stenosarchaea group</taxon>
        <taxon>Halobacteria</taxon>
        <taxon>Halobacteriales</taxon>
        <taxon>Natrialbaceae</taxon>
        <taxon>Salinadaptatus</taxon>
    </lineage>
</organism>
<evidence type="ECO:0000313" key="2">
    <source>
        <dbReference type="Proteomes" id="UP000318864"/>
    </source>
</evidence>
<comment type="caution">
    <text evidence="1">The sequence shown here is derived from an EMBL/GenBank/DDBJ whole genome shotgun (WGS) entry which is preliminary data.</text>
</comment>
<dbReference type="AlphaFoldDB" id="A0A4S3TT27"/>